<reference evidence="10" key="2">
    <citation type="submission" date="2011-03" db="EMBL/GenBank/DDBJ databases">
        <title>Comparative genomics and transcriptomics of Neospora caninum and Toxoplasma gondii.</title>
        <authorList>
            <person name="Reid A.J."/>
            <person name="Sohal A."/>
            <person name="Harris D."/>
            <person name="Quail M."/>
            <person name="Sanders M."/>
            <person name="Berriman M."/>
            <person name="Wastling J.M."/>
            <person name="Pain A."/>
        </authorList>
    </citation>
    <scope>NUCLEOTIDE SEQUENCE</scope>
    <source>
        <strain evidence="10">Liverpool</strain>
    </source>
</reference>
<reference evidence="11" key="4">
    <citation type="journal article" date="2015" name="PLoS ONE">
        <title>Comprehensive Evaluation of Toxoplasma gondii VEG and Neospora caninum LIV Genomes with Tachyzoite Stage Transcriptome and Proteome Defines Novel Transcript Features.</title>
        <authorList>
            <person name="Ramaprasad A."/>
            <person name="Mourier T."/>
            <person name="Naeem R."/>
            <person name="Malas T.B."/>
            <person name="Moussa E."/>
            <person name="Panigrahi A."/>
            <person name="Vermont S.J."/>
            <person name="Otto T.D."/>
            <person name="Wastling J."/>
            <person name="Pain A."/>
        </authorList>
    </citation>
    <scope>NUCLEOTIDE SEQUENCE</scope>
    <source>
        <strain evidence="11">Liverpool</strain>
    </source>
</reference>
<keyword evidence="8" id="KW-0472">Membrane</keyword>
<dbReference type="RefSeq" id="XP_003883036.1">
    <property type="nucleotide sequence ID" value="XM_003882987.1"/>
</dbReference>
<feature type="transmembrane region" description="Helical" evidence="8">
    <location>
        <begin position="24"/>
        <end position="46"/>
    </location>
</feature>
<dbReference type="PROSITE" id="PS00107">
    <property type="entry name" value="PROTEIN_KINASE_ATP"/>
    <property type="match status" value="1"/>
</dbReference>
<dbReference type="PANTHER" id="PTHR24349">
    <property type="entry name" value="SERINE/THREONINE-PROTEIN KINASE"/>
    <property type="match status" value="1"/>
</dbReference>
<dbReference type="InterPro" id="IPR027916">
    <property type="entry name" value="Kinase-like_dom_ROP"/>
</dbReference>
<name>F0VH10_NEOCL</name>
<evidence type="ECO:0000259" key="9">
    <source>
        <dbReference type="PROSITE" id="PS50011"/>
    </source>
</evidence>
<dbReference type="SUPFAM" id="SSF56112">
    <property type="entry name" value="Protein kinase-like (PK-like)"/>
    <property type="match status" value="1"/>
</dbReference>
<keyword evidence="8" id="KW-1133">Transmembrane helix</keyword>
<dbReference type="Pfam" id="PF14531">
    <property type="entry name" value="Kinase-like"/>
    <property type="match status" value="1"/>
</dbReference>
<organism evidence="10 12">
    <name type="scientific">Neospora caninum (strain Liverpool)</name>
    <dbReference type="NCBI Taxonomy" id="572307"/>
    <lineage>
        <taxon>Eukaryota</taxon>
        <taxon>Sar</taxon>
        <taxon>Alveolata</taxon>
        <taxon>Apicomplexa</taxon>
        <taxon>Conoidasida</taxon>
        <taxon>Coccidia</taxon>
        <taxon>Eucoccidiorida</taxon>
        <taxon>Eimeriorina</taxon>
        <taxon>Sarcocystidae</taxon>
        <taxon>Neospora</taxon>
    </lineage>
</organism>
<gene>
    <name evidence="11" type="ORF">BN1204_027930</name>
    <name evidence="10" type="ORF">NCLIV_027930</name>
</gene>
<feature type="region of interest" description="Disordered" evidence="7">
    <location>
        <begin position="69"/>
        <end position="97"/>
    </location>
</feature>
<dbReference type="InParanoid" id="F0VH10"/>
<evidence type="ECO:0000256" key="3">
    <source>
        <dbReference type="ARBA" id="ARBA00022741"/>
    </source>
</evidence>
<evidence type="ECO:0000256" key="5">
    <source>
        <dbReference type="ARBA" id="ARBA00022840"/>
    </source>
</evidence>
<dbReference type="InterPro" id="IPR050205">
    <property type="entry name" value="CDPK_Ser/Thr_kinases"/>
</dbReference>
<keyword evidence="2" id="KW-0808">Transferase</keyword>
<feature type="domain" description="Protein kinase" evidence="9">
    <location>
        <begin position="315"/>
        <end position="611"/>
    </location>
</feature>
<keyword evidence="8" id="KW-0812">Transmembrane</keyword>
<evidence type="ECO:0000256" key="4">
    <source>
        <dbReference type="ARBA" id="ARBA00022777"/>
    </source>
</evidence>
<dbReference type="Gene3D" id="3.30.200.20">
    <property type="entry name" value="Phosphorylase Kinase, domain 1"/>
    <property type="match status" value="1"/>
</dbReference>
<dbReference type="EMBL" id="LN714482">
    <property type="protein sequence ID" value="CEL66989.1"/>
    <property type="molecule type" value="Genomic_DNA"/>
</dbReference>
<dbReference type="AlphaFoldDB" id="F0VH10"/>
<dbReference type="InterPro" id="IPR000719">
    <property type="entry name" value="Prot_kinase_dom"/>
</dbReference>
<dbReference type="OrthoDB" id="4062651at2759"/>
<dbReference type="GO" id="GO:0004674">
    <property type="term" value="F:protein serine/threonine kinase activity"/>
    <property type="evidence" value="ECO:0007669"/>
    <property type="project" value="UniProtKB-KW"/>
</dbReference>
<reference evidence="10" key="1">
    <citation type="submission" date="2011-02" db="EMBL/GenBank/DDBJ databases">
        <authorList>
            <person name="Aslett M."/>
        </authorList>
    </citation>
    <scope>NUCLEOTIDE SEQUENCE</scope>
    <source>
        <strain evidence="10">Liverpool</strain>
    </source>
</reference>
<dbReference type="Proteomes" id="UP000007494">
    <property type="component" value="Chromosome VIIb"/>
</dbReference>
<evidence type="ECO:0000256" key="1">
    <source>
        <dbReference type="ARBA" id="ARBA00022527"/>
    </source>
</evidence>
<dbReference type="InterPro" id="IPR008271">
    <property type="entry name" value="Ser/Thr_kinase_AS"/>
</dbReference>
<reference evidence="12" key="3">
    <citation type="journal article" date="2012" name="PLoS Pathog.">
        <title>Comparative genomics of the apicomplexan parasites Toxoplasma gondii and Neospora caninum: Coccidia differing in host range and transmission strategy.</title>
        <authorList>
            <person name="Reid A.J."/>
            <person name="Vermont S.J."/>
            <person name="Cotton J.A."/>
            <person name="Harris D."/>
            <person name="Hill-Cawthorne G.A."/>
            <person name="Konen-Waisman S."/>
            <person name="Latham S.M."/>
            <person name="Mourier T."/>
            <person name="Norton R."/>
            <person name="Quail M.A."/>
            <person name="Sanders M."/>
            <person name="Shanmugam D."/>
            <person name="Sohal A."/>
            <person name="Wasmuth J.D."/>
            <person name="Brunk B."/>
            <person name="Grigg M.E."/>
            <person name="Howard J.C."/>
            <person name="Parkinson J."/>
            <person name="Roos D.S."/>
            <person name="Trees A.J."/>
            <person name="Berriman M."/>
            <person name="Pain A."/>
            <person name="Wastling J.M."/>
        </authorList>
    </citation>
    <scope>NUCLEOTIDE SEQUENCE [LARGE SCALE GENOMIC DNA]</scope>
    <source>
        <strain evidence="12">Liverpool</strain>
    </source>
</reference>
<keyword evidence="1" id="KW-0723">Serine/threonine-protein kinase</keyword>
<accession>F0VH10</accession>
<dbReference type="PROSITE" id="PS50011">
    <property type="entry name" value="PROTEIN_KINASE_DOM"/>
    <property type="match status" value="1"/>
</dbReference>
<sequence length="615" mass="68509">MPLSRFSVPAASRTADQMARCHQAWLNLAGGMTVCFLIVTISCLYLESSALPLRSRAKNDVFGGLEASAHRTQPRAGGATHLPQRGTTSHFHSRGKPSWRNHGYASWSNNYTLLTEETAIGSQHLARPTGLSLIENPGDIHDEGDAVAGAREERDVDAHLHPEDGAPFDRLALQGEGPLNRHPQAQTGPARSGLRTRIKQNVGRLWRVGKRALQKLGQRAKQRIGEFVARHVRPRLARLRFWDAGRPPVVPPLKGNEPGQADVALVAARMQAGVRQKAFREKNLTEAEKIIGSYLISSAEKTWFSTVPGGRPIVLIKRGFIGGGGFGLVYHVEHPGTRQAYALKAFIRDDRSGMPLEGLSASIEEEFDVTNGFPPEWTPLRIYSELRFMVPILKLRVQGKPDFQDVRRHFRVASTCALFPKAQGDLGELVRLLKDVDSDTAFRVRMSSTIQMVKLLARFHSFGLVHGDVKLQNFLVEQSGLLLLSDFTKIIRGNSNYFPPVVTAAYMSPEMATCLVNRLRDDIAYTSRTDSWMLGISVYKLWCGAYPFGIKASSRLTEVAGILLRVHTSLPDFSRCHHIPRQFRDMVRGFLRKSSVLRLDPQQALEDIPLLQWTG</sequence>
<dbReference type="GeneID" id="13443113"/>
<dbReference type="VEuPathDB" id="ToxoDB:NCLIV_027930"/>
<evidence type="ECO:0000256" key="6">
    <source>
        <dbReference type="PROSITE-ProRule" id="PRU10141"/>
    </source>
</evidence>
<evidence type="ECO:0000313" key="11">
    <source>
        <dbReference type="EMBL" id="CEL66989.1"/>
    </source>
</evidence>
<evidence type="ECO:0000313" key="10">
    <source>
        <dbReference type="EMBL" id="CBZ53004.1"/>
    </source>
</evidence>
<dbReference type="PROSITE" id="PS00108">
    <property type="entry name" value="PROTEIN_KINASE_ST"/>
    <property type="match status" value="1"/>
</dbReference>
<proteinExistence type="predicted"/>
<keyword evidence="3 6" id="KW-0547">Nucleotide-binding</keyword>
<dbReference type="EMBL" id="FR823389">
    <property type="protein sequence ID" value="CBZ53004.1"/>
    <property type="molecule type" value="Genomic_DNA"/>
</dbReference>
<keyword evidence="4 11" id="KW-0418">Kinase</keyword>
<dbReference type="InterPro" id="IPR017441">
    <property type="entry name" value="Protein_kinase_ATP_BS"/>
</dbReference>
<dbReference type="SMART" id="SM00220">
    <property type="entry name" value="S_TKc"/>
    <property type="match status" value="1"/>
</dbReference>
<keyword evidence="12" id="KW-1185">Reference proteome</keyword>
<dbReference type="GO" id="GO:0005524">
    <property type="term" value="F:ATP binding"/>
    <property type="evidence" value="ECO:0007669"/>
    <property type="project" value="UniProtKB-UniRule"/>
</dbReference>
<evidence type="ECO:0000256" key="8">
    <source>
        <dbReference type="SAM" id="Phobius"/>
    </source>
</evidence>
<protein>
    <submittedName>
        <fullName evidence="11">Rhoptry kinase family protein ROP17, putative</fullName>
    </submittedName>
</protein>
<dbReference type="InterPro" id="IPR011009">
    <property type="entry name" value="Kinase-like_dom_sf"/>
</dbReference>
<evidence type="ECO:0000256" key="2">
    <source>
        <dbReference type="ARBA" id="ARBA00022679"/>
    </source>
</evidence>
<dbReference type="Gene3D" id="1.10.510.10">
    <property type="entry name" value="Transferase(Phosphotransferase) domain 1"/>
    <property type="match status" value="1"/>
</dbReference>
<keyword evidence="5 6" id="KW-0067">ATP-binding</keyword>
<dbReference type="eggNOG" id="KOG0612">
    <property type="taxonomic scope" value="Eukaryota"/>
</dbReference>
<dbReference type="OMA" id="NAYHIRM"/>
<evidence type="ECO:0000256" key="7">
    <source>
        <dbReference type="SAM" id="MobiDB-lite"/>
    </source>
</evidence>
<evidence type="ECO:0000313" key="12">
    <source>
        <dbReference type="Proteomes" id="UP000007494"/>
    </source>
</evidence>
<dbReference type="SMR" id="F0VH10"/>
<feature type="binding site" evidence="6">
    <location>
        <position position="344"/>
    </location>
    <ligand>
        <name>ATP</name>
        <dbReference type="ChEBI" id="CHEBI:30616"/>
    </ligand>
</feature>